<feature type="domain" description="DDE Tnp4" evidence="5">
    <location>
        <begin position="168"/>
        <end position="228"/>
    </location>
</feature>
<dbReference type="GO" id="GO:0046872">
    <property type="term" value="F:metal ion binding"/>
    <property type="evidence" value="ECO:0007669"/>
    <property type="project" value="UniProtKB-KW"/>
</dbReference>
<name>Q7F446_ORYSJ</name>
<organism evidence="7">
    <name type="scientific">Oryza sativa subsp. japonica</name>
    <name type="common">Rice</name>
    <dbReference type="NCBI Taxonomy" id="39947"/>
    <lineage>
        <taxon>Eukaryota</taxon>
        <taxon>Viridiplantae</taxon>
        <taxon>Streptophyta</taxon>
        <taxon>Embryophyta</taxon>
        <taxon>Tracheophyta</taxon>
        <taxon>Spermatophyta</taxon>
        <taxon>Magnoliopsida</taxon>
        <taxon>Liliopsida</taxon>
        <taxon>Poales</taxon>
        <taxon>Poaceae</taxon>
        <taxon>BOP clade</taxon>
        <taxon>Oryzoideae</taxon>
        <taxon>Oryzeae</taxon>
        <taxon>Oryzinae</taxon>
        <taxon>Oryza</taxon>
        <taxon>Oryza sativa</taxon>
    </lineage>
</organism>
<dbReference type="PANTHER" id="PTHR46934:SF8">
    <property type="entry name" value="OS06G0481800 PROTEIN"/>
    <property type="match status" value="1"/>
</dbReference>
<dbReference type="Pfam" id="PF12776">
    <property type="entry name" value="Myb_DNA-bind_3"/>
    <property type="match status" value="1"/>
</dbReference>
<accession>Q7F446</accession>
<dbReference type="InterPro" id="IPR027806">
    <property type="entry name" value="HARBI1_dom"/>
</dbReference>
<feature type="domain" description="Myb/SANT-like" evidence="4">
    <location>
        <begin position="304"/>
        <end position="398"/>
    </location>
</feature>
<dbReference type="Pfam" id="PF13359">
    <property type="entry name" value="DDE_Tnp_4"/>
    <property type="match status" value="1"/>
</dbReference>
<reference evidence="7" key="1">
    <citation type="submission" date="2001-02" db="EMBL/GenBank/DDBJ databases">
        <title>Oryza sativa nipponbare(GA3) genomic DNA, chromosome 1, PAC clone:P0696G06.</title>
        <authorList>
            <person name="Sasaki T."/>
            <person name="Matsumoto T."/>
            <person name="Yamamoto K."/>
        </authorList>
    </citation>
    <scope>NUCLEOTIDE SEQUENCE</scope>
</reference>
<evidence type="ECO:0000259" key="6">
    <source>
        <dbReference type="Pfam" id="PF26138"/>
    </source>
</evidence>
<protein>
    <submittedName>
        <fullName evidence="7">p0696G06.8 protein</fullName>
    </submittedName>
</protein>
<evidence type="ECO:0000256" key="1">
    <source>
        <dbReference type="ARBA" id="ARBA00001968"/>
    </source>
</evidence>
<dbReference type="AlphaFoldDB" id="Q7F446"/>
<proteinExistence type="predicted"/>
<feature type="domain" description="DUF8040" evidence="6">
    <location>
        <begin position="40"/>
        <end position="133"/>
    </location>
</feature>
<dbReference type="Pfam" id="PF26138">
    <property type="entry name" value="DUF8040"/>
    <property type="match status" value="1"/>
</dbReference>
<dbReference type="PANTHER" id="PTHR46934">
    <property type="entry name" value="MYB_DNA-BIND_3 DOMAIN-CONTAINING PROTEIN-RELATED"/>
    <property type="match status" value="1"/>
</dbReference>
<comment type="cofactor">
    <cofactor evidence="1">
        <name>a divalent metal cation</name>
        <dbReference type="ChEBI" id="CHEBI:60240"/>
    </cofactor>
</comment>
<dbReference type="InterPro" id="IPR058353">
    <property type="entry name" value="DUF8040"/>
</dbReference>
<evidence type="ECO:0000256" key="2">
    <source>
        <dbReference type="ARBA" id="ARBA00022723"/>
    </source>
</evidence>
<gene>
    <name evidence="7" type="primary">P0696G06.8</name>
</gene>
<feature type="region of interest" description="Disordered" evidence="3">
    <location>
        <begin position="270"/>
        <end position="308"/>
    </location>
</feature>
<evidence type="ECO:0000313" key="7">
    <source>
        <dbReference type="EMBL" id="BAC06251.1"/>
    </source>
</evidence>
<dbReference type="InterPro" id="IPR024752">
    <property type="entry name" value="Myb/SANT-like_dom"/>
</dbReference>
<evidence type="ECO:0000259" key="4">
    <source>
        <dbReference type="Pfam" id="PF12776"/>
    </source>
</evidence>
<dbReference type="HOGENOM" id="CLU_028568_1_0_1"/>
<evidence type="ECO:0000256" key="3">
    <source>
        <dbReference type="SAM" id="MobiDB-lite"/>
    </source>
</evidence>
<keyword evidence="2" id="KW-0479">Metal-binding</keyword>
<sequence length="568" mass="66524">MADEIKRRREEDDDMMLFVFPAMYMLCGMTNSEKIPRHISRLSGKERLQEILEGHVMDCKVAFRMEPHVFKTIANYLREEKLLKDSRGLRIEEKLGIFMFMLAHNASFQDLQYEFKHSGSTLHRHIKSIFKIIPALTYRFLKLPHADQTHWKIRTNPRFFPYFKEFGRGHRRPRDYKELFNHRHAILRNHVERALGVLKKRFPILKVGTFHRIKNQVRIPAAAAVFHNMIRLLNGDEGWLDNQPDNIEPTNFVDLPEVMMFGRLSPKASLLQQQQRHLQKKASPKSCSIQKKKVSPKAQQSRASWNPGPEKALVDLLHEHNNPHYRCQNGWTSEAWNKVVKEFRDRHPYVTMNKQQIQDKEKELKRDYRLLKEARKQSGASWDNQRCMIVADDAVWANIITSNEKVRKFSKNKSFPLFESLGELYDGQTAEGNMNFTSIEPFQHATLTQVNEYLERSDSFPDVNWVADDDETTEVQDEDNAVEHENQGSHITITSRANGEKNVKKTKSTERERENCITVVESMEELSNEEKVKSFGVFKDAQNREIFMSAGPMTRLIWLRTMLLANKA</sequence>
<dbReference type="EMBL" id="AP003316">
    <property type="protein sequence ID" value="BAC06251.1"/>
    <property type="molecule type" value="Genomic_DNA"/>
</dbReference>
<evidence type="ECO:0000259" key="5">
    <source>
        <dbReference type="Pfam" id="PF13359"/>
    </source>
</evidence>